<feature type="compositionally biased region" description="Basic and acidic residues" evidence="1">
    <location>
        <begin position="98"/>
        <end position="110"/>
    </location>
</feature>
<feature type="compositionally biased region" description="Basic and acidic residues" evidence="1">
    <location>
        <begin position="40"/>
        <end position="49"/>
    </location>
</feature>
<reference evidence="2" key="1">
    <citation type="submission" date="2021-01" db="EMBL/GenBank/DDBJ databases">
        <authorList>
            <person name="Corre E."/>
            <person name="Pelletier E."/>
            <person name="Niang G."/>
            <person name="Scheremetjew M."/>
            <person name="Finn R."/>
            <person name="Kale V."/>
            <person name="Holt S."/>
            <person name="Cochrane G."/>
            <person name="Meng A."/>
            <person name="Brown T."/>
            <person name="Cohen L."/>
        </authorList>
    </citation>
    <scope>NUCLEOTIDE SEQUENCE</scope>
    <source>
        <strain evidence="2">GSBS06</strain>
    </source>
</reference>
<evidence type="ECO:0000256" key="1">
    <source>
        <dbReference type="SAM" id="MobiDB-lite"/>
    </source>
</evidence>
<accession>A0A7S3PNC3</accession>
<dbReference type="AlphaFoldDB" id="A0A7S3PNC3"/>
<gene>
    <name evidence="2" type="ORF">ASTO00021_LOCUS15061</name>
</gene>
<sequence length="117" mass="13179">MASVTIFHNGDEIFRLERQVPIGSVDVDGDETNQQTVVPEMKDQTESDSDRYTYEYTGKHDHGKLPGLKSGDPKLNNLLHFLKLVKEESSKALAGLVQEEKKKNHNDKSATKKPRLS</sequence>
<protein>
    <submittedName>
        <fullName evidence="2">Uncharacterized protein</fullName>
    </submittedName>
</protein>
<dbReference type="EMBL" id="HBIN01019751">
    <property type="protein sequence ID" value="CAE0445029.1"/>
    <property type="molecule type" value="Transcribed_RNA"/>
</dbReference>
<proteinExistence type="predicted"/>
<feature type="region of interest" description="Disordered" evidence="1">
    <location>
        <begin position="96"/>
        <end position="117"/>
    </location>
</feature>
<name>A0A7S3PNC3_9STRA</name>
<evidence type="ECO:0000313" key="2">
    <source>
        <dbReference type="EMBL" id="CAE0445029.1"/>
    </source>
</evidence>
<organism evidence="2">
    <name type="scientific">Aplanochytrium stocchinoi</name>
    <dbReference type="NCBI Taxonomy" id="215587"/>
    <lineage>
        <taxon>Eukaryota</taxon>
        <taxon>Sar</taxon>
        <taxon>Stramenopiles</taxon>
        <taxon>Bigyra</taxon>
        <taxon>Labyrinthulomycetes</taxon>
        <taxon>Thraustochytrida</taxon>
        <taxon>Thraustochytriidae</taxon>
        <taxon>Aplanochytrium</taxon>
    </lineage>
</organism>
<feature type="region of interest" description="Disordered" evidence="1">
    <location>
        <begin position="25"/>
        <end position="49"/>
    </location>
</feature>